<evidence type="ECO:0000313" key="2">
    <source>
        <dbReference type="Proteomes" id="UP000095284"/>
    </source>
</evidence>
<dbReference type="WBParaSite" id="BXY_0566200.1">
    <property type="protein sequence ID" value="BXY_0566200.1"/>
    <property type="gene ID" value="BXY_0566200"/>
</dbReference>
<name>A0A1I7RY45_BURXY</name>
<reference evidence="4" key="1">
    <citation type="submission" date="2016-11" db="UniProtKB">
        <authorList>
            <consortium name="WormBaseParasite"/>
        </authorList>
    </citation>
    <scope>IDENTIFICATION</scope>
</reference>
<reference evidence="1" key="2">
    <citation type="submission" date="2020-09" db="EMBL/GenBank/DDBJ databases">
        <authorList>
            <person name="Kikuchi T."/>
        </authorList>
    </citation>
    <scope>NUCLEOTIDE SEQUENCE</scope>
    <source>
        <strain evidence="1">Ka4C1</strain>
    </source>
</reference>
<sequence>MFPARFKDRPGATYAVQTNWRAPKMDSELGILEKRIEECELIIGNTAKPKVCDLVSELRQALKNYCLQPDNADEVVKRPIDQLNNIINFVEKASDDNIQEKILSINSQTALVSHRLDLMKDIEELKSSLNIHSLAKLIQHECDIDANIDQYSALSERISGLNSFSARQQALLDSLFEYVESTLSTLETQKISQ</sequence>
<dbReference type="SMR" id="A0A1I7RY45"/>
<protein>
    <submittedName>
        <fullName evidence="1">(pine wood nematode) hypothetical protein</fullName>
    </submittedName>
</protein>
<evidence type="ECO:0000313" key="4">
    <source>
        <dbReference type="WBParaSite" id="BXY_0566200.1"/>
    </source>
</evidence>
<dbReference type="AlphaFoldDB" id="A0A1I7RY45"/>
<dbReference type="OrthoDB" id="5801371at2759"/>
<dbReference type="EMBL" id="CAJFCV020000001">
    <property type="protein sequence ID" value="CAG9085275.1"/>
    <property type="molecule type" value="Genomic_DNA"/>
</dbReference>
<evidence type="ECO:0000313" key="3">
    <source>
        <dbReference type="Proteomes" id="UP000659654"/>
    </source>
</evidence>
<dbReference type="EMBL" id="CAJFDI010000001">
    <property type="protein sequence ID" value="CAD5209872.1"/>
    <property type="molecule type" value="Genomic_DNA"/>
</dbReference>
<gene>
    <name evidence="1" type="ORF">BXYJ_LOCUS1652</name>
</gene>
<keyword evidence="3" id="KW-1185">Reference proteome</keyword>
<dbReference type="Proteomes" id="UP000659654">
    <property type="component" value="Unassembled WGS sequence"/>
</dbReference>
<evidence type="ECO:0000313" key="1">
    <source>
        <dbReference type="EMBL" id="CAD5209872.1"/>
    </source>
</evidence>
<dbReference type="Proteomes" id="UP000095284">
    <property type="component" value="Unplaced"/>
</dbReference>
<proteinExistence type="predicted"/>
<organism evidence="2 4">
    <name type="scientific">Bursaphelenchus xylophilus</name>
    <name type="common">Pinewood nematode worm</name>
    <name type="synonym">Aphelenchoides xylophilus</name>
    <dbReference type="NCBI Taxonomy" id="6326"/>
    <lineage>
        <taxon>Eukaryota</taxon>
        <taxon>Metazoa</taxon>
        <taxon>Ecdysozoa</taxon>
        <taxon>Nematoda</taxon>
        <taxon>Chromadorea</taxon>
        <taxon>Rhabditida</taxon>
        <taxon>Tylenchina</taxon>
        <taxon>Tylenchomorpha</taxon>
        <taxon>Aphelenchoidea</taxon>
        <taxon>Aphelenchoididae</taxon>
        <taxon>Bursaphelenchus</taxon>
    </lineage>
</organism>
<dbReference type="Proteomes" id="UP000582659">
    <property type="component" value="Unassembled WGS sequence"/>
</dbReference>
<accession>A0A1I7RY45</accession>